<dbReference type="Pfam" id="PF00903">
    <property type="entry name" value="Glyoxalase"/>
    <property type="match status" value="1"/>
</dbReference>
<dbReference type="InterPro" id="IPR004360">
    <property type="entry name" value="Glyas_Fos-R_dOase_dom"/>
</dbReference>
<keyword evidence="4" id="KW-1185">Reference proteome</keyword>
<evidence type="ECO:0000313" key="4">
    <source>
        <dbReference type="Proteomes" id="UP000670776"/>
    </source>
</evidence>
<dbReference type="CDD" id="cd07246">
    <property type="entry name" value="VOC_like"/>
    <property type="match status" value="1"/>
</dbReference>
<dbReference type="RefSeq" id="WP_209654062.1">
    <property type="nucleotide sequence ID" value="NZ_JAGJCB010000005.1"/>
</dbReference>
<sequence length="131" mass="14947">MEQKFKPNGYNSVSPYFVVDGAKKLIDLLIEIFGAEELRTYTMPDGTIMHAEIKIDDSVLMFGNSSDKYPPNKMLTHIYVPNVDKVFQKAIDLGCEPIEKPKEREDDPDRRGSFKDFAGNIWSVGTQMRPE</sequence>
<dbReference type="PANTHER" id="PTHR34109">
    <property type="entry name" value="BNAUNNG04460D PROTEIN-RELATED"/>
    <property type="match status" value="1"/>
</dbReference>
<reference evidence="3 4" key="1">
    <citation type="submission" date="2021-04" db="EMBL/GenBank/DDBJ databases">
        <title>Mariniflexile gromovii gen. nov., sp. nov., a gliding bacterium isolated from the sea urchin Strongylocentrotus intermedius.</title>
        <authorList>
            <person name="Ko S."/>
            <person name="Le V."/>
            <person name="Ahn C.-Y."/>
            <person name="Oh H.-M."/>
        </authorList>
    </citation>
    <scope>NUCLEOTIDE SEQUENCE [LARGE SCALE GENOMIC DNA]</scope>
    <source>
        <strain evidence="3 4">KCTC 12570</strain>
    </source>
</reference>
<dbReference type="Gene3D" id="3.30.720.110">
    <property type="match status" value="1"/>
</dbReference>
<dbReference type="PROSITE" id="PS51819">
    <property type="entry name" value="VOC"/>
    <property type="match status" value="1"/>
</dbReference>
<dbReference type="InterPro" id="IPR037523">
    <property type="entry name" value="VOC_core"/>
</dbReference>
<feature type="compositionally biased region" description="Basic and acidic residues" evidence="1">
    <location>
        <begin position="97"/>
        <end position="114"/>
    </location>
</feature>
<comment type="caution">
    <text evidence="3">The sequence shown here is derived from an EMBL/GenBank/DDBJ whole genome shotgun (WGS) entry which is preliminary data.</text>
</comment>
<dbReference type="Proteomes" id="UP000670776">
    <property type="component" value="Unassembled WGS sequence"/>
</dbReference>
<feature type="region of interest" description="Disordered" evidence="1">
    <location>
        <begin position="97"/>
        <end position="131"/>
    </location>
</feature>
<dbReference type="Gene3D" id="3.30.720.120">
    <property type="match status" value="1"/>
</dbReference>
<proteinExistence type="predicted"/>
<dbReference type="InterPro" id="IPR029068">
    <property type="entry name" value="Glyas_Bleomycin-R_OHBP_Dase"/>
</dbReference>
<dbReference type="EMBL" id="JAGJCB010000005">
    <property type="protein sequence ID" value="MBP0903639.1"/>
    <property type="molecule type" value="Genomic_DNA"/>
</dbReference>
<organism evidence="3 4">
    <name type="scientific">Mariniflexile gromovii</name>
    <dbReference type="NCBI Taxonomy" id="362523"/>
    <lineage>
        <taxon>Bacteria</taxon>
        <taxon>Pseudomonadati</taxon>
        <taxon>Bacteroidota</taxon>
        <taxon>Flavobacteriia</taxon>
        <taxon>Flavobacteriales</taxon>
        <taxon>Flavobacteriaceae</taxon>
        <taxon>Mariniflexile</taxon>
    </lineage>
</organism>
<evidence type="ECO:0000259" key="2">
    <source>
        <dbReference type="PROSITE" id="PS51819"/>
    </source>
</evidence>
<accession>A0ABS4BST4</accession>
<evidence type="ECO:0000256" key="1">
    <source>
        <dbReference type="SAM" id="MobiDB-lite"/>
    </source>
</evidence>
<dbReference type="SUPFAM" id="SSF54593">
    <property type="entry name" value="Glyoxalase/Bleomycin resistance protein/Dihydroxybiphenyl dioxygenase"/>
    <property type="match status" value="1"/>
</dbReference>
<gene>
    <name evidence="3" type="ORF">J8H85_07345</name>
</gene>
<name>A0ABS4BST4_9FLAO</name>
<feature type="domain" description="VOC" evidence="2">
    <location>
        <begin position="9"/>
        <end position="127"/>
    </location>
</feature>
<evidence type="ECO:0000313" key="3">
    <source>
        <dbReference type="EMBL" id="MBP0903639.1"/>
    </source>
</evidence>
<protein>
    <submittedName>
        <fullName evidence="3">VOC family protein</fullName>
    </submittedName>
</protein>
<dbReference type="PANTHER" id="PTHR34109:SF1">
    <property type="entry name" value="VOC DOMAIN-CONTAINING PROTEIN"/>
    <property type="match status" value="1"/>
</dbReference>